<gene>
    <name evidence="1" type="ORF">SLEP1_g56825</name>
</gene>
<comment type="caution">
    <text evidence="1">The sequence shown here is derived from an EMBL/GenBank/DDBJ whole genome shotgun (WGS) entry which is preliminary data.</text>
</comment>
<reference evidence="1 2" key="1">
    <citation type="journal article" date="2021" name="Commun. Biol.">
        <title>The genome of Shorea leprosula (Dipterocarpaceae) highlights the ecological relevance of drought in aseasonal tropical rainforests.</title>
        <authorList>
            <person name="Ng K.K.S."/>
            <person name="Kobayashi M.J."/>
            <person name="Fawcett J.A."/>
            <person name="Hatakeyama M."/>
            <person name="Paape T."/>
            <person name="Ng C.H."/>
            <person name="Ang C.C."/>
            <person name="Tnah L.H."/>
            <person name="Lee C.T."/>
            <person name="Nishiyama T."/>
            <person name="Sese J."/>
            <person name="O'Brien M.J."/>
            <person name="Copetti D."/>
            <person name="Mohd Noor M.I."/>
            <person name="Ong R.C."/>
            <person name="Putra M."/>
            <person name="Sireger I.Z."/>
            <person name="Indrioko S."/>
            <person name="Kosugi Y."/>
            <person name="Izuno A."/>
            <person name="Isagi Y."/>
            <person name="Lee S.L."/>
            <person name="Shimizu K.K."/>
        </authorList>
    </citation>
    <scope>NUCLEOTIDE SEQUENCE [LARGE SCALE GENOMIC DNA]</scope>
    <source>
        <strain evidence="1">214</strain>
    </source>
</reference>
<dbReference type="Proteomes" id="UP001054252">
    <property type="component" value="Unassembled WGS sequence"/>
</dbReference>
<dbReference type="AlphaFoldDB" id="A0AAV5MMW4"/>
<organism evidence="1 2">
    <name type="scientific">Rubroshorea leprosula</name>
    <dbReference type="NCBI Taxonomy" id="152421"/>
    <lineage>
        <taxon>Eukaryota</taxon>
        <taxon>Viridiplantae</taxon>
        <taxon>Streptophyta</taxon>
        <taxon>Embryophyta</taxon>
        <taxon>Tracheophyta</taxon>
        <taxon>Spermatophyta</taxon>
        <taxon>Magnoliopsida</taxon>
        <taxon>eudicotyledons</taxon>
        <taxon>Gunneridae</taxon>
        <taxon>Pentapetalae</taxon>
        <taxon>rosids</taxon>
        <taxon>malvids</taxon>
        <taxon>Malvales</taxon>
        <taxon>Dipterocarpaceae</taxon>
        <taxon>Rubroshorea</taxon>
    </lineage>
</organism>
<dbReference type="EMBL" id="BPVZ01000340">
    <property type="protein sequence ID" value="GKV50111.1"/>
    <property type="molecule type" value="Genomic_DNA"/>
</dbReference>
<evidence type="ECO:0000313" key="1">
    <source>
        <dbReference type="EMBL" id="GKV50111.1"/>
    </source>
</evidence>
<sequence length="131" mass="14626">MPNSSCRHPPVAGIDLQIYSSCREIRILPNRQSSACTSPPPPINRSSFNCSGSAVHSPLTFSGELGHFFFPNPTTVVMKRGCIASTCKRGRVASSSYPASRLWGFALSPYRHEPKIREPYRWLIVEDCSRR</sequence>
<accession>A0AAV5MMW4</accession>
<evidence type="ECO:0000313" key="2">
    <source>
        <dbReference type="Proteomes" id="UP001054252"/>
    </source>
</evidence>
<keyword evidence="2" id="KW-1185">Reference proteome</keyword>
<proteinExistence type="predicted"/>
<name>A0AAV5MMW4_9ROSI</name>
<protein>
    <submittedName>
        <fullName evidence="1">Uncharacterized protein</fullName>
    </submittedName>
</protein>